<name>A0A4R3REZ4_9HYPH</name>
<sequence length="82" mass="9074">MWDCLERGEAPYASHLLYTQVGVLDDSDPVQRARGIEAGLLWGKHAEATVVYTDRGISGGMRQGIQRAINEGRPVEYRTLGD</sequence>
<feature type="domain" description="DUF7768" evidence="1">
    <location>
        <begin position="3"/>
        <end position="78"/>
    </location>
</feature>
<comment type="caution">
    <text evidence="2">The sequence shown here is derived from an EMBL/GenBank/DDBJ whole genome shotgun (WGS) entry which is preliminary data.</text>
</comment>
<proteinExistence type="predicted"/>
<dbReference type="Pfam" id="PF24963">
    <property type="entry name" value="DUF7768"/>
    <property type="match status" value="1"/>
</dbReference>
<reference evidence="2 3" key="1">
    <citation type="submission" date="2019-03" db="EMBL/GenBank/DDBJ databases">
        <title>Genomic Encyclopedia of Type Strains, Phase IV (KMG-V): Genome sequencing to study the core and pangenomes of soil and plant-associated prokaryotes.</title>
        <authorList>
            <person name="Whitman W."/>
        </authorList>
    </citation>
    <scope>NUCLEOTIDE SEQUENCE [LARGE SCALE GENOMIC DNA]</scope>
    <source>
        <strain evidence="2 3">IE4868</strain>
    </source>
</reference>
<dbReference type="EMBL" id="SMBK01000013">
    <property type="protein sequence ID" value="TCU34118.1"/>
    <property type="molecule type" value="Genomic_DNA"/>
</dbReference>
<evidence type="ECO:0000313" key="3">
    <source>
        <dbReference type="Proteomes" id="UP000295507"/>
    </source>
</evidence>
<dbReference type="Proteomes" id="UP000295507">
    <property type="component" value="Unassembled WGS sequence"/>
</dbReference>
<gene>
    <name evidence="2" type="ORF">EV129_113102</name>
</gene>
<dbReference type="InterPro" id="IPR056670">
    <property type="entry name" value="DUF7768"/>
</dbReference>
<evidence type="ECO:0000313" key="2">
    <source>
        <dbReference type="EMBL" id="TCU34118.1"/>
    </source>
</evidence>
<evidence type="ECO:0000259" key="1">
    <source>
        <dbReference type="Pfam" id="PF24963"/>
    </source>
</evidence>
<organism evidence="2 3">
    <name type="scientific">Rhizobium azibense</name>
    <dbReference type="NCBI Taxonomy" id="1136135"/>
    <lineage>
        <taxon>Bacteria</taxon>
        <taxon>Pseudomonadati</taxon>
        <taxon>Pseudomonadota</taxon>
        <taxon>Alphaproteobacteria</taxon>
        <taxon>Hyphomicrobiales</taxon>
        <taxon>Rhizobiaceae</taxon>
        <taxon>Rhizobium/Agrobacterium group</taxon>
        <taxon>Rhizobium</taxon>
    </lineage>
</organism>
<protein>
    <recommendedName>
        <fullName evidence="1">DUF7768 domain-containing protein</fullName>
    </recommendedName>
</protein>
<dbReference type="AlphaFoldDB" id="A0A4R3REZ4"/>
<accession>A0A4R3REZ4</accession>